<dbReference type="GeneID" id="29845870"/>
<dbReference type="STRING" id="570156.AOG27_07135"/>
<dbReference type="InterPro" id="IPR010870">
    <property type="entry name" value="Porin_O/P"/>
</dbReference>
<name>A0A0P7E2J6_9GAMM</name>
<dbReference type="RefSeq" id="WP_054552329.1">
    <property type="nucleotide sequence ID" value="NZ_LJTC01000004.1"/>
</dbReference>
<organism evidence="3 4">
    <name type="scientific">Pseudoalteromonas lipolytica</name>
    <dbReference type="NCBI Taxonomy" id="570156"/>
    <lineage>
        <taxon>Bacteria</taxon>
        <taxon>Pseudomonadati</taxon>
        <taxon>Pseudomonadota</taxon>
        <taxon>Gammaproteobacteria</taxon>
        <taxon>Alteromonadales</taxon>
        <taxon>Pseudoalteromonadaceae</taxon>
        <taxon>Pseudoalteromonas</taxon>
    </lineage>
</organism>
<keyword evidence="1" id="KW-0175">Coiled coil</keyword>
<comment type="caution">
    <text evidence="3">The sequence shown here is derived from an EMBL/GenBank/DDBJ whole genome shotgun (WGS) entry which is preliminary data.</text>
</comment>
<dbReference type="Gene3D" id="2.40.160.10">
    <property type="entry name" value="Porin"/>
    <property type="match status" value="1"/>
</dbReference>
<keyword evidence="2" id="KW-0732">Signal</keyword>
<proteinExistence type="predicted"/>
<dbReference type="Proteomes" id="UP000050378">
    <property type="component" value="Unassembled WGS sequence"/>
</dbReference>
<dbReference type="OrthoDB" id="9807854at2"/>
<evidence type="ECO:0000313" key="4">
    <source>
        <dbReference type="Proteomes" id="UP000050378"/>
    </source>
</evidence>
<dbReference type="EMBL" id="LJTC01000004">
    <property type="protein sequence ID" value="KPM84070.1"/>
    <property type="molecule type" value="Genomic_DNA"/>
</dbReference>
<dbReference type="SUPFAM" id="SSF56935">
    <property type="entry name" value="Porins"/>
    <property type="match status" value="1"/>
</dbReference>
<feature type="signal peptide" evidence="2">
    <location>
        <begin position="1"/>
        <end position="23"/>
    </location>
</feature>
<dbReference type="AlphaFoldDB" id="A0A0P7E2J6"/>
<dbReference type="InterPro" id="IPR023614">
    <property type="entry name" value="Porin_dom_sf"/>
</dbReference>
<evidence type="ECO:0000313" key="3">
    <source>
        <dbReference type="EMBL" id="KPM84070.1"/>
    </source>
</evidence>
<accession>A0A0P7E2J6</accession>
<evidence type="ECO:0000256" key="2">
    <source>
        <dbReference type="SAM" id="SignalP"/>
    </source>
</evidence>
<sequence>MKASNTQLALAVAAALASTSAFAQSDTEQLQQQLDALQKEVDSLKTSSGFNLEFGGRVQLDYNYFDGAYNADNDGAGGSDFFPRRIRTYVESEHGNWDHKLLLEFSEGTAEIVLARVRYAFDNGLKVKAGKIREDMSLNALTSSKHINTIERSTLANTFSPFFRWGISAYQYFKDSGLRYAVGVYKNDAFGASGHDEDDKLTLAVTGRLTWSSAAPGDVIHLGAWHSYRDMGDNDLSARFARGEVRETNVRLVDYAVGGETAALNSMSQSGLEFAYQANAFTLEAEYASRYLDTVDSSNELDGERFDGFHVSASYFLGGEQRRYKAGSALFVQPKGIKDAWELVARVSQMNASSKQQGTDVTTYTLGTSYYLSSDIKFMGNLIYSDVDGAGASTLVGDEDSGMGISARMQYLF</sequence>
<dbReference type="Pfam" id="PF07396">
    <property type="entry name" value="Porin_O_P"/>
    <property type="match status" value="1"/>
</dbReference>
<feature type="chain" id="PRO_5006138221" evidence="2">
    <location>
        <begin position="24"/>
        <end position="413"/>
    </location>
</feature>
<feature type="coiled-coil region" evidence="1">
    <location>
        <begin position="20"/>
        <end position="47"/>
    </location>
</feature>
<protein>
    <submittedName>
        <fullName evidence="3">Porin</fullName>
    </submittedName>
</protein>
<dbReference type="PATRIC" id="fig|570156.3.peg.2482"/>
<gene>
    <name evidence="3" type="ORF">AOG27_07135</name>
</gene>
<evidence type="ECO:0000256" key="1">
    <source>
        <dbReference type="SAM" id="Coils"/>
    </source>
</evidence>
<reference evidence="3 4" key="1">
    <citation type="submission" date="2015-09" db="EMBL/GenBank/DDBJ databases">
        <title>Draft Genome Sequence of Pseudoalteromonas lipolytica UCD-48B.</title>
        <authorList>
            <person name="Krusor M."/>
            <person name="Coil D.A."/>
            <person name="Lang J.M."/>
            <person name="Eisen J.A."/>
            <person name="Alexiev A."/>
        </authorList>
    </citation>
    <scope>NUCLEOTIDE SEQUENCE [LARGE SCALE GENOMIC DNA]</scope>
    <source>
        <strain evidence="3 4">UCD-48B</strain>
    </source>
</reference>